<dbReference type="eggNOG" id="ENOG5034538">
    <property type="taxonomic scope" value="Bacteria"/>
</dbReference>
<gene>
    <name evidence="1" type="ORF">LG45_03145</name>
</gene>
<sequence>MILQLNPSILVETPLGTGQTLFIIDYGMHQNSCWVVALQETGVIKHFDCNDVILSTNYTYGMNLRHNKFVEEKANKK</sequence>
<comment type="caution">
    <text evidence="1">The sequence shown here is derived from an EMBL/GenBank/DDBJ whole genome shotgun (WGS) entry which is preliminary data.</text>
</comment>
<organism evidence="1 2">
    <name type="scientific">Flavobacterium aquatile LMG 4008 = ATCC 11947</name>
    <dbReference type="NCBI Taxonomy" id="1453498"/>
    <lineage>
        <taxon>Bacteria</taxon>
        <taxon>Pseudomonadati</taxon>
        <taxon>Bacteroidota</taxon>
        <taxon>Flavobacteriia</taxon>
        <taxon>Flavobacteriales</taxon>
        <taxon>Flavobacteriaceae</taxon>
        <taxon>Flavobacterium</taxon>
    </lineage>
</organism>
<name>A0A095SVQ6_9FLAO</name>
<keyword evidence="2" id="KW-1185">Reference proteome</keyword>
<dbReference type="Proteomes" id="UP000029554">
    <property type="component" value="Unassembled WGS sequence"/>
</dbReference>
<dbReference type="EMBL" id="JRHH01000002">
    <property type="protein sequence ID" value="KGD68657.1"/>
    <property type="molecule type" value="Genomic_DNA"/>
</dbReference>
<accession>A0A095SVQ6</accession>
<dbReference type="AlphaFoldDB" id="A0A095SVQ6"/>
<dbReference type="STRING" id="1453498.LG45_03145"/>
<reference evidence="1 2" key="1">
    <citation type="submission" date="2014-09" db="EMBL/GenBank/DDBJ databases">
        <title>Whole Genome Shotgun of Flavobacterium aquatile LMG 4008.</title>
        <authorList>
            <person name="Gale A.N."/>
            <person name="Pipes S.E."/>
            <person name="Newman J.D."/>
        </authorList>
    </citation>
    <scope>NUCLEOTIDE SEQUENCE [LARGE SCALE GENOMIC DNA]</scope>
    <source>
        <strain evidence="1 2">LMG 4008</strain>
    </source>
</reference>
<protein>
    <submittedName>
        <fullName evidence="1">Uncharacterized protein</fullName>
    </submittedName>
</protein>
<dbReference type="OrthoDB" id="853387at2"/>
<evidence type="ECO:0000313" key="1">
    <source>
        <dbReference type="EMBL" id="KGD68657.1"/>
    </source>
</evidence>
<proteinExistence type="predicted"/>
<dbReference type="RefSeq" id="WP_035125323.1">
    <property type="nucleotide sequence ID" value="NZ_JRHH01000002.1"/>
</dbReference>
<evidence type="ECO:0000313" key="2">
    <source>
        <dbReference type="Proteomes" id="UP000029554"/>
    </source>
</evidence>